<dbReference type="RefSeq" id="WP_113153183.1">
    <property type="nucleotide sequence ID" value="NZ_JAWLIP010000010.1"/>
</dbReference>
<dbReference type="CDD" id="cd17767">
    <property type="entry name" value="UP_EcUdp-like"/>
    <property type="match status" value="1"/>
</dbReference>
<evidence type="ECO:0000313" key="6">
    <source>
        <dbReference type="EMBL" id="MDV6228454.1"/>
    </source>
</evidence>
<proteinExistence type="predicted"/>
<evidence type="ECO:0000256" key="2">
    <source>
        <dbReference type="ARBA" id="ARBA00021980"/>
    </source>
</evidence>
<accession>A0ABU4AQF4</accession>
<organism evidence="6 7">
    <name type="scientific">Nitratireductor aquimarinus</name>
    <dbReference type="NCBI Taxonomy" id="889300"/>
    <lineage>
        <taxon>Bacteria</taxon>
        <taxon>Pseudomonadati</taxon>
        <taxon>Pseudomonadota</taxon>
        <taxon>Alphaproteobacteria</taxon>
        <taxon>Hyphomicrobiales</taxon>
        <taxon>Phyllobacteriaceae</taxon>
        <taxon>Nitratireductor</taxon>
    </lineage>
</organism>
<dbReference type="Proteomes" id="UP001185659">
    <property type="component" value="Unassembled WGS sequence"/>
</dbReference>
<comment type="caution">
    <text evidence="6">The sequence shown here is derived from an EMBL/GenBank/DDBJ whole genome shotgun (WGS) entry which is preliminary data.</text>
</comment>
<feature type="domain" description="Nucleoside phosphorylase" evidence="5">
    <location>
        <begin position="32"/>
        <end position="236"/>
    </location>
</feature>
<dbReference type="InterPro" id="IPR000845">
    <property type="entry name" value="Nucleoside_phosphorylase_d"/>
</dbReference>
<protein>
    <recommendedName>
        <fullName evidence="2">Uridine phosphorylase</fullName>
        <ecNumber evidence="1">2.4.2.3</ecNumber>
    </recommendedName>
</protein>
<evidence type="ECO:0000259" key="5">
    <source>
        <dbReference type="Pfam" id="PF01048"/>
    </source>
</evidence>
<dbReference type="SUPFAM" id="SSF53167">
    <property type="entry name" value="Purine and uridine phosphorylases"/>
    <property type="match status" value="1"/>
</dbReference>
<name>A0ABU4AQF4_9HYPH</name>
<evidence type="ECO:0000256" key="4">
    <source>
        <dbReference type="SAM" id="MobiDB-lite"/>
    </source>
</evidence>
<evidence type="ECO:0000256" key="1">
    <source>
        <dbReference type="ARBA" id="ARBA00011888"/>
    </source>
</evidence>
<dbReference type="Gene3D" id="3.40.50.1580">
    <property type="entry name" value="Nucleoside phosphorylase domain"/>
    <property type="match status" value="1"/>
</dbReference>
<dbReference type="EMBL" id="JAWLIP010000010">
    <property type="protein sequence ID" value="MDV6228454.1"/>
    <property type="molecule type" value="Genomic_DNA"/>
</dbReference>
<dbReference type="PANTHER" id="PTHR43691">
    <property type="entry name" value="URIDINE PHOSPHORYLASE"/>
    <property type="match status" value="1"/>
</dbReference>
<sequence>MADSSKPTARLPFSGGRPPHLPCGPGDVAGDVLVPGDPDRVALLRDMLTDVQDFGRKREFALVTGTFEGRRLTICSSGIGGPSTEIAMVELAMLGAKRLIRIGGCSALVPEIPTGDYIVPHTATGLTGVAALYAEHGYTPEADPALASALEESAAALGLGAHRGMIASTDSYYLGQDRPLRLDAVDSPDAGYLDRFLAEGAIGVEMESQVILAVGRALGLRAACLLGVHGNRATDNWLVDYENTQRNLLRIAGRALAHDASQ</sequence>
<evidence type="ECO:0000313" key="7">
    <source>
        <dbReference type="Proteomes" id="UP001185659"/>
    </source>
</evidence>
<reference evidence="6 7" key="1">
    <citation type="submission" date="2023-10" db="EMBL/GenBank/DDBJ databases">
        <authorList>
            <person name="Venkata Ramana C."/>
            <person name="Sasikala C."/>
            <person name="Dhurka M."/>
        </authorList>
    </citation>
    <scope>NUCLEOTIDE SEQUENCE [LARGE SCALE GENOMIC DNA]</scope>
    <source>
        <strain evidence="6 7">KCTC 32151</strain>
    </source>
</reference>
<dbReference type="PANTHER" id="PTHR43691:SF11">
    <property type="entry name" value="FI09636P-RELATED"/>
    <property type="match status" value="1"/>
</dbReference>
<dbReference type="EC" id="2.4.2.3" evidence="1"/>
<feature type="region of interest" description="Disordered" evidence="4">
    <location>
        <begin position="1"/>
        <end position="27"/>
    </location>
</feature>
<comment type="catalytic activity">
    <reaction evidence="3">
        <text>uridine + phosphate = alpha-D-ribose 1-phosphate + uracil</text>
        <dbReference type="Rhea" id="RHEA:24388"/>
        <dbReference type="ChEBI" id="CHEBI:16704"/>
        <dbReference type="ChEBI" id="CHEBI:17568"/>
        <dbReference type="ChEBI" id="CHEBI:43474"/>
        <dbReference type="ChEBI" id="CHEBI:57720"/>
        <dbReference type="EC" id="2.4.2.3"/>
    </reaction>
</comment>
<dbReference type="InterPro" id="IPR035994">
    <property type="entry name" value="Nucleoside_phosphorylase_sf"/>
</dbReference>
<evidence type="ECO:0000256" key="3">
    <source>
        <dbReference type="ARBA" id="ARBA00048447"/>
    </source>
</evidence>
<dbReference type="Pfam" id="PF01048">
    <property type="entry name" value="PNP_UDP_1"/>
    <property type="match status" value="1"/>
</dbReference>
<gene>
    <name evidence="6" type="ORF">R2G56_19365</name>
</gene>
<keyword evidence="7" id="KW-1185">Reference proteome</keyword>